<protein>
    <submittedName>
        <fullName evidence="2">DUF1311 domain-containing protein</fullName>
    </submittedName>
</protein>
<reference evidence="2 3" key="1">
    <citation type="submission" date="2020-09" db="EMBL/GenBank/DDBJ databases">
        <title>Development of specific Francisella tularensis PCR assay based on in-depth characterization of family Francisellaceae.</title>
        <authorList>
            <person name="Ohrman C."/>
            <person name="Sahl J."/>
            <person name="Sjodin A."/>
            <person name="Uneklint I."/>
            <person name="Ballard R."/>
            <person name="Karlsson L."/>
            <person name="Mcdonough R."/>
            <person name="Sundell D."/>
            <person name="Soria K."/>
            <person name="Brindeflk B."/>
            <person name="Vallesi A."/>
            <person name="Ramirez-Paredes J.G."/>
            <person name="Colquhoun D."/>
            <person name="Myrtennas K."/>
            <person name="Birdsell D."/>
            <person name="Johansson A."/>
            <person name="Wagner D."/>
            <person name="Forsman M."/>
        </authorList>
    </citation>
    <scope>NUCLEOTIDE SEQUENCE [LARGE SCALE GENOMIC DNA]</scope>
    <source>
        <strain evidence="2 3">FSC1140</strain>
    </source>
</reference>
<keyword evidence="3" id="KW-1185">Reference proteome</keyword>
<sequence>MMLRIILSLFIPILVFANSPICDGNTYEINQCLKTQMQMYDKKLDSLKGSNIKDFRKYRDNICSNISSAYNGGTYASIKYGNCIISLDRWFLEEVKM</sequence>
<keyword evidence="1" id="KW-0732">Signal</keyword>
<feature type="signal peptide" evidence="1">
    <location>
        <begin position="1"/>
        <end position="17"/>
    </location>
</feature>
<dbReference type="Proteomes" id="UP000701999">
    <property type="component" value="Unassembled WGS sequence"/>
</dbReference>
<evidence type="ECO:0000313" key="2">
    <source>
        <dbReference type="EMBL" id="MBK2064585.1"/>
    </source>
</evidence>
<dbReference type="AlphaFoldDB" id="A0A9Q2KWF5"/>
<organism evidence="2 3">
    <name type="scientific">Francisella noatunensis</name>
    <dbReference type="NCBI Taxonomy" id="657445"/>
    <lineage>
        <taxon>Bacteria</taxon>
        <taxon>Pseudomonadati</taxon>
        <taxon>Pseudomonadota</taxon>
        <taxon>Gammaproteobacteria</taxon>
        <taxon>Thiotrichales</taxon>
        <taxon>Francisellaceae</taxon>
        <taxon>Francisella</taxon>
    </lineage>
</organism>
<feature type="chain" id="PRO_5040115384" evidence="1">
    <location>
        <begin position="18"/>
        <end position="97"/>
    </location>
</feature>
<dbReference type="EMBL" id="JACVKN010000037">
    <property type="protein sequence ID" value="MBK2064585.1"/>
    <property type="molecule type" value="Genomic_DNA"/>
</dbReference>
<name>A0A9Q2KWF5_9GAMM</name>
<comment type="caution">
    <text evidence="2">The sequence shown here is derived from an EMBL/GenBank/DDBJ whole genome shotgun (WGS) entry which is preliminary data.</text>
</comment>
<accession>A0A9Q2KWF5</accession>
<evidence type="ECO:0000256" key="1">
    <source>
        <dbReference type="SAM" id="SignalP"/>
    </source>
</evidence>
<gene>
    <name evidence="2" type="ORF">IB647_02015</name>
</gene>
<proteinExistence type="predicted"/>
<evidence type="ECO:0000313" key="3">
    <source>
        <dbReference type="Proteomes" id="UP000701999"/>
    </source>
</evidence>